<gene>
    <name evidence="2" type="ORF">QBC33DRAFT_582406</name>
</gene>
<evidence type="ECO:0000313" key="3">
    <source>
        <dbReference type="Proteomes" id="UP001244011"/>
    </source>
</evidence>
<organism evidence="2 3">
    <name type="scientific">Phialemonium atrogriseum</name>
    <dbReference type="NCBI Taxonomy" id="1093897"/>
    <lineage>
        <taxon>Eukaryota</taxon>
        <taxon>Fungi</taxon>
        <taxon>Dikarya</taxon>
        <taxon>Ascomycota</taxon>
        <taxon>Pezizomycotina</taxon>
        <taxon>Sordariomycetes</taxon>
        <taxon>Sordariomycetidae</taxon>
        <taxon>Cephalothecales</taxon>
        <taxon>Cephalothecaceae</taxon>
        <taxon>Phialemonium</taxon>
    </lineage>
</organism>
<feature type="chain" id="PRO_5042541700" evidence="1">
    <location>
        <begin position="19"/>
        <end position="114"/>
    </location>
</feature>
<protein>
    <submittedName>
        <fullName evidence="2">Uncharacterized protein</fullName>
    </submittedName>
</protein>
<keyword evidence="1" id="KW-0732">Signal</keyword>
<dbReference type="RefSeq" id="XP_060288348.1">
    <property type="nucleotide sequence ID" value="XM_060431343.1"/>
</dbReference>
<evidence type="ECO:0000313" key="2">
    <source>
        <dbReference type="EMBL" id="KAK1772135.1"/>
    </source>
</evidence>
<name>A0AAJ0C8X8_9PEZI</name>
<dbReference type="GeneID" id="85314530"/>
<proteinExistence type="predicted"/>
<dbReference type="EMBL" id="MU838997">
    <property type="protein sequence ID" value="KAK1772135.1"/>
    <property type="molecule type" value="Genomic_DNA"/>
</dbReference>
<comment type="caution">
    <text evidence="2">The sequence shown here is derived from an EMBL/GenBank/DDBJ whole genome shotgun (WGS) entry which is preliminary data.</text>
</comment>
<dbReference type="Proteomes" id="UP001244011">
    <property type="component" value="Unassembled WGS sequence"/>
</dbReference>
<accession>A0AAJ0C8X8</accession>
<keyword evidence="3" id="KW-1185">Reference proteome</keyword>
<sequence>MKLSISTIIFAFTALASASIADVEGVAALPRDAILIDRQNGANANRPVPSGACCIAGTSLKQDVCNVNGQTGRCVPDSINNCGEQLTCIEDSRLTCDPNTLERGRPLCRRPAGA</sequence>
<feature type="signal peptide" evidence="1">
    <location>
        <begin position="1"/>
        <end position="18"/>
    </location>
</feature>
<reference evidence="2" key="1">
    <citation type="submission" date="2023-06" db="EMBL/GenBank/DDBJ databases">
        <title>Genome-scale phylogeny and comparative genomics of the fungal order Sordariales.</title>
        <authorList>
            <consortium name="Lawrence Berkeley National Laboratory"/>
            <person name="Hensen N."/>
            <person name="Bonometti L."/>
            <person name="Westerberg I."/>
            <person name="Brannstrom I.O."/>
            <person name="Guillou S."/>
            <person name="Cros-Aarteil S."/>
            <person name="Calhoun S."/>
            <person name="Haridas S."/>
            <person name="Kuo A."/>
            <person name="Mondo S."/>
            <person name="Pangilinan J."/>
            <person name="Riley R."/>
            <person name="Labutti K."/>
            <person name="Andreopoulos B."/>
            <person name="Lipzen A."/>
            <person name="Chen C."/>
            <person name="Yanf M."/>
            <person name="Daum C."/>
            <person name="Ng V."/>
            <person name="Clum A."/>
            <person name="Steindorff A."/>
            <person name="Ohm R."/>
            <person name="Martin F."/>
            <person name="Silar P."/>
            <person name="Natvig D."/>
            <person name="Lalanne C."/>
            <person name="Gautier V."/>
            <person name="Ament-Velasquez S.L."/>
            <person name="Kruys A."/>
            <person name="Hutchinson M.I."/>
            <person name="Powell A.J."/>
            <person name="Barry K."/>
            <person name="Miller A.N."/>
            <person name="Grigoriev I.V."/>
            <person name="Debuchy R."/>
            <person name="Gladieux P."/>
            <person name="Thoren M.H."/>
            <person name="Johannesson H."/>
        </authorList>
    </citation>
    <scope>NUCLEOTIDE SEQUENCE</scope>
    <source>
        <strain evidence="2">8032-3</strain>
    </source>
</reference>
<dbReference type="AlphaFoldDB" id="A0AAJ0C8X8"/>
<evidence type="ECO:0000256" key="1">
    <source>
        <dbReference type="SAM" id="SignalP"/>
    </source>
</evidence>